<dbReference type="SMART" id="SM00291">
    <property type="entry name" value="ZnF_ZZ"/>
    <property type="match status" value="1"/>
</dbReference>
<accession>E0VNN7</accession>
<evidence type="ECO:0000256" key="14">
    <source>
        <dbReference type="ARBA" id="ARBA00080834"/>
    </source>
</evidence>
<dbReference type="STRING" id="121224.E0VNN7"/>
<dbReference type="PROSITE" id="PS51416">
    <property type="entry name" value="MIB_HERC2"/>
    <property type="match status" value="1"/>
</dbReference>
<dbReference type="InterPro" id="IPR010606">
    <property type="entry name" value="Mib_Herc2"/>
</dbReference>
<dbReference type="InterPro" id="IPR008979">
    <property type="entry name" value="Galactose-bd-like_sf"/>
</dbReference>
<dbReference type="eggNOG" id="KOG1426">
    <property type="taxonomic scope" value="Eukaryota"/>
</dbReference>
<dbReference type="FunFam" id="2.130.10.30:FF:000003">
    <property type="entry name" value="E3 ubiquitin-protein ligase HERC2 isoform X1"/>
    <property type="match status" value="1"/>
</dbReference>
<proteinExistence type="predicted"/>
<feature type="domain" description="ZZ-type" evidence="21">
    <location>
        <begin position="2729"/>
        <end position="2780"/>
    </location>
</feature>
<keyword evidence="28" id="KW-1185">Reference proteome</keyword>
<dbReference type="CDD" id="cd08664">
    <property type="entry name" value="APC10-HERC2"/>
    <property type="match status" value="1"/>
</dbReference>
<protein>
    <recommendedName>
        <fullName evidence="4">HECT-type E3 ubiquitin transferase</fullName>
        <ecNumber evidence="4">2.3.2.26</ecNumber>
    </recommendedName>
    <alternativeName>
        <fullName evidence="14">HECT domain and RCC1-like domain-containing protein 2</fullName>
    </alternativeName>
    <alternativeName>
        <fullName evidence="15">HECT-type E3 ubiquitin transferase HERC2</fullName>
    </alternativeName>
</protein>
<feature type="repeat" description="RCC1" evidence="18">
    <location>
        <begin position="750"/>
        <end position="801"/>
    </location>
</feature>
<evidence type="ECO:0000259" key="20">
    <source>
        <dbReference type="PROSITE" id="PS50030"/>
    </source>
</evidence>
<keyword evidence="11 16" id="KW-0833">Ubl conjugation pathway</keyword>
<evidence type="ECO:0000256" key="6">
    <source>
        <dbReference type="ARBA" id="ARBA00022553"/>
    </source>
</evidence>
<feature type="repeat" description="RCC1" evidence="18">
    <location>
        <begin position="3197"/>
        <end position="3248"/>
    </location>
</feature>
<feature type="domain" description="UBA" evidence="20">
    <location>
        <begin position="2482"/>
        <end position="2532"/>
    </location>
</feature>
<dbReference type="Gene3D" id="3.90.1750.10">
    <property type="entry name" value="Hect, E3 ligase catalytic domains"/>
    <property type="match status" value="1"/>
</dbReference>
<feature type="compositionally biased region" description="Acidic residues" evidence="19">
    <location>
        <begin position="1632"/>
        <end position="1647"/>
    </location>
</feature>
<evidence type="ECO:0000256" key="18">
    <source>
        <dbReference type="PROSITE-ProRule" id="PRU00235"/>
    </source>
</evidence>
<dbReference type="Gene3D" id="2.30.30.40">
    <property type="entry name" value="SH3 Domains"/>
    <property type="match status" value="1"/>
</dbReference>
<dbReference type="Gene3D" id="2.130.10.30">
    <property type="entry name" value="Regulator of chromosome condensation 1/beta-lactamase-inhibitor protein II"/>
    <property type="match status" value="3"/>
</dbReference>
<dbReference type="SUPFAM" id="SSF63748">
    <property type="entry name" value="Tudor/PWWP/MBT"/>
    <property type="match status" value="1"/>
</dbReference>
<dbReference type="InterPro" id="IPR000433">
    <property type="entry name" value="Znf_ZZ"/>
</dbReference>
<dbReference type="FunFam" id="2.30.30.40:FF:000074">
    <property type="entry name" value="E3 ubiquitin-protein ligase HERC2 isoform X1"/>
    <property type="match status" value="1"/>
</dbReference>
<evidence type="ECO:0000256" key="2">
    <source>
        <dbReference type="ARBA" id="ARBA00004114"/>
    </source>
</evidence>
<feature type="repeat" description="RCC1" evidence="18">
    <location>
        <begin position="592"/>
        <end position="643"/>
    </location>
</feature>
<dbReference type="Gene3D" id="3.30.2410.10">
    <property type="entry name" value="Hect, E3 ligase catalytic domain"/>
    <property type="match status" value="1"/>
</dbReference>
<dbReference type="CDD" id="cd14402">
    <property type="entry name" value="UBA_HERC2"/>
    <property type="match status" value="1"/>
</dbReference>
<reference evidence="26" key="2">
    <citation type="submission" date="2007-04" db="EMBL/GenBank/DDBJ databases">
        <title>The genome of the human body louse.</title>
        <authorList>
            <consortium name="The Human Body Louse Genome Consortium"/>
            <person name="Kirkness E."/>
            <person name="Walenz B."/>
            <person name="Hass B."/>
            <person name="Bruggner R."/>
            <person name="Strausberg R."/>
        </authorList>
    </citation>
    <scope>NUCLEOTIDE SEQUENCE</scope>
    <source>
        <strain evidence="26">USDA</strain>
    </source>
</reference>
<evidence type="ECO:0000256" key="16">
    <source>
        <dbReference type="PROSITE-ProRule" id="PRU00104"/>
    </source>
</evidence>
<dbReference type="InterPro" id="IPR037976">
    <property type="entry name" value="HERC2_APC10"/>
</dbReference>
<dbReference type="SUPFAM" id="SSF50985">
    <property type="entry name" value="RCC1/BLIP-II"/>
    <property type="match status" value="3"/>
</dbReference>
<dbReference type="OMA" id="WRNHGST"/>
<dbReference type="GeneID" id="8231817"/>
<evidence type="ECO:0000256" key="19">
    <source>
        <dbReference type="SAM" id="MobiDB-lite"/>
    </source>
</evidence>
<evidence type="ECO:0000256" key="1">
    <source>
        <dbReference type="ARBA" id="ARBA00000885"/>
    </source>
</evidence>
<keyword evidence="7" id="KW-0808">Transferase</keyword>
<feature type="repeat" description="RCC1" evidence="18">
    <location>
        <begin position="4020"/>
        <end position="4073"/>
    </location>
</feature>
<dbReference type="Pfam" id="PF06701">
    <property type="entry name" value="MIB_HERC2"/>
    <property type="match status" value="1"/>
</dbReference>
<evidence type="ECO:0000256" key="15">
    <source>
        <dbReference type="ARBA" id="ARBA00081609"/>
    </source>
</evidence>
<dbReference type="GO" id="GO:0061630">
    <property type="term" value="F:ubiquitin protein ligase activity"/>
    <property type="evidence" value="ECO:0007669"/>
    <property type="project" value="UniProtKB-EC"/>
</dbReference>
<feature type="repeat" description="RCC1" evidence="18">
    <location>
        <begin position="3091"/>
        <end position="3142"/>
    </location>
</feature>
<dbReference type="FunCoup" id="E0VNN7">
    <property type="interactions" value="1500"/>
</dbReference>
<dbReference type="Gene3D" id="3.10.120.10">
    <property type="entry name" value="Cytochrome b5-like heme/steroid binding domain"/>
    <property type="match status" value="1"/>
</dbReference>
<dbReference type="PROSITE" id="PS50237">
    <property type="entry name" value="HECT"/>
    <property type="match status" value="1"/>
</dbReference>
<dbReference type="Pfam" id="PF00569">
    <property type="entry name" value="ZZ"/>
    <property type="match status" value="1"/>
</dbReference>
<dbReference type="InterPro" id="IPR043145">
    <property type="entry name" value="Znf_ZZ_sf"/>
</dbReference>
<dbReference type="SUPFAM" id="SSF56204">
    <property type="entry name" value="Hect, E3 ligase catalytic domain"/>
    <property type="match status" value="1"/>
</dbReference>
<dbReference type="UniPathway" id="UPA00143"/>
<dbReference type="PROSITE" id="PS50255">
    <property type="entry name" value="CYTOCHROME_B5_2"/>
    <property type="match status" value="1"/>
</dbReference>
<feature type="repeat" description="RCC1" evidence="18">
    <location>
        <begin position="3968"/>
        <end position="4019"/>
    </location>
</feature>
<evidence type="ECO:0000256" key="4">
    <source>
        <dbReference type="ARBA" id="ARBA00012485"/>
    </source>
</evidence>
<keyword evidence="6" id="KW-0597">Phosphoprotein</keyword>
<evidence type="ECO:0000256" key="7">
    <source>
        <dbReference type="ARBA" id="ARBA00022679"/>
    </source>
</evidence>
<dbReference type="Pfam" id="PF25390">
    <property type="entry name" value="WD40_RLD"/>
    <property type="match status" value="3"/>
</dbReference>
<dbReference type="InterPro" id="IPR000569">
    <property type="entry name" value="HECT_dom"/>
</dbReference>
<dbReference type="InterPro" id="IPR037252">
    <property type="entry name" value="Mib_Herc2_sf"/>
</dbReference>
<dbReference type="InterPro" id="IPR035983">
    <property type="entry name" value="Hect_E3_ubiquitin_ligase"/>
</dbReference>
<evidence type="ECO:0000256" key="11">
    <source>
        <dbReference type="ARBA" id="ARBA00022786"/>
    </source>
</evidence>
<dbReference type="RefSeq" id="XP_002427731.1">
    <property type="nucleotide sequence ID" value="XM_002427686.1"/>
</dbReference>
<dbReference type="SMART" id="SM01117">
    <property type="entry name" value="Cyt-b5"/>
    <property type="match status" value="1"/>
</dbReference>
<evidence type="ECO:0000259" key="21">
    <source>
        <dbReference type="PROSITE" id="PS50135"/>
    </source>
</evidence>
<name>E0VNN7_PEDHC</name>
<feature type="compositionally biased region" description="Polar residues" evidence="19">
    <location>
        <begin position="1397"/>
        <end position="1407"/>
    </location>
</feature>
<evidence type="ECO:0000256" key="10">
    <source>
        <dbReference type="ARBA" id="ARBA00022771"/>
    </source>
</evidence>
<dbReference type="Gene3D" id="1.10.8.10">
    <property type="entry name" value="DNA helicase RuvA subunit, C-terminal domain"/>
    <property type="match status" value="1"/>
</dbReference>
<dbReference type="PROSITE" id="PS50012">
    <property type="entry name" value="RCC1_3"/>
    <property type="match status" value="19"/>
</dbReference>
<keyword evidence="9" id="KW-0677">Repeat</keyword>
<feature type="repeat" description="RCC1" evidence="18">
    <location>
        <begin position="646"/>
        <end position="697"/>
    </location>
</feature>
<comment type="catalytic activity">
    <reaction evidence="1">
        <text>S-ubiquitinyl-[E2 ubiquitin-conjugating enzyme]-L-cysteine + [acceptor protein]-L-lysine = [E2 ubiquitin-conjugating enzyme]-L-cysteine + N(6)-ubiquitinyl-[acceptor protein]-L-lysine.</text>
        <dbReference type="EC" id="2.3.2.26"/>
    </reaction>
</comment>
<dbReference type="CDD" id="cd00078">
    <property type="entry name" value="HECTc"/>
    <property type="match status" value="1"/>
</dbReference>
<dbReference type="InterPro" id="IPR015940">
    <property type="entry name" value="UBA"/>
</dbReference>
<keyword evidence="26" id="KW-0436">Ligase</keyword>
<dbReference type="FunFam" id="3.30.2410.10:FF:000006">
    <property type="entry name" value="probable E3 ubiquitin-protein ligase HERC1 isoform X2"/>
    <property type="match status" value="1"/>
</dbReference>
<dbReference type="PROSITE" id="PS50135">
    <property type="entry name" value="ZF_ZZ_2"/>
    <property type="match status" value="1"/>
</dbReference>
<dbReference type="Pfam" id="PF00173">
    <property type="entry name" value="Cyt-b5"/>
    <property type="match status" value="1"/>
</dbReference>
<dbReference type="Gene3D" id="2.30.30.30">
    <property type="match status" value="1"/>
</dbReference>
<evidence type="ECO:0000256" key="17">
    <source>
        <dbReference type="PROSITE-ProRule" id="PRU00228"/>
    </source>
</evidence>
<dbReference type="SUPFAM" id="SSF49785">
    <property type="entry name" value="Galactose-binding domain-like"/>
    <property type="match status" value="1"/>
</dbReference>
<dbReference type="InterPro" id="IPR001199">
    <property type="entry name" value="Cyt_B5-like_heme/steroid-bd"/>
</dbReference>
<dbReference type="InterPro" id="IPR004939">
    <property type="entry name" value="APC_su10/DOC_dom"/>
</dbReference>
<dbReference type="Gene3D" id="3.30.60.90">
    <property type="match status" value="1"/>
</dbReference>
<dbReference type="GO" id="GO:0009966">
    <property type="term" value="P:regulation of signal transduction"/>
    <property type="evidence" value="ECO:0007669"/>
    <property type="project" value="UniProtKB-ARBA"/>
</dbReference>
<feature type="repeat" description="RCC1" evidence="18">
    <location>
        <begin position="3301"/>
        <end position="3352"/>
    </location>
</feature>
<dbReference type="SUPFAM" id="SSF55856">
    <property type="entry name" value="Cytochrome b5-like heme/steroid binding domain"/>
    <property type="match status" value="1"/>
</dbReference>
<feature type="domain" description="Cytochrome b5 heme-binding" evidence="23">
    <location>
        <begin position="1243"/>
        <end position="1319"/>
    </location>
</feature>
<dbReference type="FunFam" id="2.30.30.30:FF:000015">
    <property type="entry name" value="E3 ubiquitin-protein ligase HERC2"/>
    <property type="match status" value="1"/>
</dbReference>
<dbReference type="GO" id="GO:0016874">
    <property type="term" value="F:ligase activity"/>
    <property type="evidence" value="ECO:0007669"/>
    <property type="project" value="UniProtKB-KW"/>
</dbReference>
<feature type="repeat" description="RCC1" evidence="18">
    <location>
        <begin position="4180"/>
        <end position="4231"/>
    </location>
</feature>
<feature type="repeat" description="RCC1" evidence="18">
    <location>
        <begin position="2985"/>
        <end position="3036"/>
    </location>
</feature>
<feature type="repeat" description="RCC1" evidence="18">
    <location>
        <begin position="3037"/>
        <end position="3090"/>
    </location>
</feature>
<feature type="repeat" description="RCC1" evidence="18">
    <location>
        <begin position="4232"/>
        <end position="4283"/>
    </location>
</feature>
<dbReference type="OrthoDB" id="239701at2759"/>
<dbReference type="CTD" id="8231817"/>
<evidence type="ECO:0000313" key="28">
    <source>
        <dbReference type="Proteomes" id="UP000009046"/>
    </source>
</evidence>
<dbReference type="SUPFAM" id="SSF159034">
    <property type="entry name" value="Mib/herc2 domain-like"/>
    <property type="match status" value="1"/>
</dbReference>
<dbReference type="PROSITE" id="PS51284">
    <property type="entry name" value="DOC"/>
    <property type="match status" value="1"/>
</dbReference>
<dbReference type="Pfam" id="PF00632">
    <property type="entry name" value="HECT"/>
    <property type="match status" value="1"/>
</dbReference>
<evidence type="ECO:0000256" key="3">
    <source>
        <dbReference type="ARBA" id="ARBA00004906"/>
    </source>
</evidence>
<keyword evidence="8" id="KW-0479">Metal-binding</keyword>
<dbReference type="InterPro" id="IPR014722">
    <property type="entry name" value="Rib_uL2_dom2"/>
</dbReference>
<dbReference type="InterPro" id="IPR006624">
    <property type="entry name" value="Beta-propeller_rpt_TECPR"/>
</dbReference>
<dbReference type="GO" id="GO:0008270">
    <property type="term" value="F:zinc ion binding"/>
    <property type="evidence" value="ECO:0007669"/>
    <property type="project" value="UniProtKB-KW"/>
</dbReference>
<evidence type="ECO:0000259" key="23">
    <source>
        <dbReference type="PROSITE" id="PS50255"/>
    </source>
</evidence>
<reference evidence="27" key="3">
    <citation type="submission" date="2021-02" db="UniProtKB">
        <authorList>
            <consortium name="EnsemblMetazoa"/>
        </authorList>
    </citation>
    <scope>IDENTIFICATION</scope>
    <source>
        <strain evidence="27">USDA</strain>
    </source>
</reference>
<keyword evidence="5" id="KW-0963">Cytoplasm</keyword>
<feature type="compositionally biased region" description="Basic and acidic residues" evidence="19">
    <location>
        <begin position="1612"/>
        <end position="1631"/>
    </location>
</feature>
<dbReference type="PANTHER" id="PTHR22870:SF398">
    <property type="entry name" value="E3 UBIQUITIN-PROTEIN LIGASE HERC2"/>
    <property type="match status" value="1"/>
</dbReference>
<dbReference type="Pfam" id="PF00415">
    <property type="entry name" value="RCC1"/>
    <property type="match status" value="3"/>
</dbReference>
<feature type="repeat" description="RCC1" evidence="18">
    <location>
        <begin position="4284"/>
        <end position="4335"/>
    </location>
</feature>
<dbReference type="PANTHER" id="PTHR22870">
    <property type="entry name" value="REGULATOR OF CHROMOSOME CONDENSATION"/>
    <property type="match status" value="1"/>
</dbReference>
<feature type="repeat" description="RCC1" evidence="18">
    <location>
        <begin position="540"/>
        <end position="591"/>
    </location>
</feature>
<dbReference type="EMBL" id="AAZO01003935">
    <property type="status" value="NOT_ANNOTATED_CDS"/>
    <property type="molecule type" value="Genomic_DNA"/>
</dbReference>
<dbReference type="Gene3D" id="3.30.2160.10">
    <property type="entry name" value="Hect, E3 ligase catalytic domain"/>
    <property type="match status" value="1"/>
</dbReference>
<evidence type="ECO:0000259" key="22">
    <source>
        <dbReference type="PROSITE" id="PS50237"/>
    </source>
</evidence>
<feature type="repeat" description="RCC1" evidence="18">
    <location>
        <begin position="3249"/>
        <end position="3300"/>
    </location>
</feature>
<feature type="repeat" description="RCC1" evidence="18">
    <location>
        <begin position="4074"/>
        <end position="4125"/>
    </location>
</feature>
<dbReference type="InterPro" id="IPR021097">
    <property type="entry name" value="CPH_domain"/>
</dbReference>
<dbReference type="Pfam" id="PF11515">
    <property type="entry name" value="Cul7"/>
    <property type="match status" value="1"/>
</dbReference>
<dbReference type="SMART" id="SM00119">
    <property type="entry name" value="HECTc"/>
    <property type="match status" value="1"/>
</dbReference>
<dbReference type="HOGENOM" id="CLU_000101_0_0_1"/>
<dbReference type="InterPro" id="IPR051210">
    <property type="entry name" value="Ub_ligase/GEF_domain"/>
</dbReference>
<dbReference type="InterPro" id="IPR009091">
    <property type="entry name" value="RCC1/BLIP-II"/>
</dbReference>
<feature type="domain" description="MIB/HERC2" evidence="25">
    <location>
        <begin position="1903"/>
        <end position="1976"/>
    </location>
</feature>
<comment type="pathway">
    <text evidence="3">Protein modification; protein ubiquitination.</text>
</comment>
<dbReference type="FunFam" id="2.130.10.30:FF:000004">
    <property type="entry name" value="E3 ubiquitin-protein ligase HERC2 isoform X2"/>
    <property type="match status" value="1"/>
</dbReference>
<keyword evidence="10 17" id="KW-0863">Zinc-finger</keyword>
<dbReference type="EMBL" id="DS235341">
    <property type="protein sequence ID" value="EEB14993.1"/>
    <property type="molecule type" value="Genomic_DNA"/>
</dbReference>
<dbReference type="EC" id="2.3.2.26" evidence="4"/>
<evidence type="ECO:0000256" key="13">
    <source>
        <dbReference type="ARBA" id="ARBA00023212"/>
    </source>
</evidence>
<reference evidence="26" key="1">
    <citation type="submission" date="2007-04" db="EMBL/GenBank/DDBJ databases">
        <title>Annotation of Pediculus humanus corporis strain USDA.</title>
        <authorList>
            <person name="Kirkness E."/>
            <person name="Hannick L."/>
            <person name="Hass B."/>
            <person name="Bruggner R."/>
            <person name="Lawson D."/>
            <person name="Bidwell S."/>
            <person name="Joardar V."/>
            <person name="Caler E."/>
            <person name="Walenz B."/>
            <person name="Inman J."/>
            <person name="Schobel S."/>
            <person name="Galinsky K."/>
            <person name="Amedeo P."/>
            <person name="Strausberg R."/>
        </authorList>
    </citation>
    <scope>NUCLEOTIDE SEQUENCE</scope>
    <source>
        <strain evidence="26">USDA</strain>
    </source>
</reference>
<feature type="repeat" description="RCC1" evidence="18">
    <location>
        <begin position="4126"/>
        <end position="4177"/>
    </location>
</feature>
<evidence type="ECO:0000256" key="5">
    <source>
        <dbReference type="ARBA" id="ARBA00022490"/>
    </source>
</evidence>
<dbReference type="SMART" id="SM00706">
    <property type="entry name" value="TECPR"/>
    <property type="match status" value="4"/>
</dbReference>
<dbReference type="InterPro" id="IPR000408">
    <property type="entry name" value="Reg_chr_condens"/>
</dbReference>
<keyword evidence="13" id="KW-0206">Cytoskeleton</keyword>
<dbReference type="Pfam" id="PF03256">
    <property type="entry name" value="ANAPC10"/>
    <property type="match status" value="1"/>
</dbReference>
<dbReference type="InterPro" id="IPR058923">
    <property type="entry name" value="RCC1-like_dom"/>
</dbReference>
<organism>
    <name type="scientific">Pediculus humanus subsp. corporis</name>
    <name type="common">Body louse</name>
    <dbReference type="NCBI Taxonomy" id="121224"/>
    <lineage>
        <taxon>Eukaryota</taxon>
        <taxon>Metazoa</taxon>
        <taxon>Ecdysozoa</taxon>
        <taxon>Arthropoda</taxon>
        <taxon>Hexapoda</taxon>
        <taxon>Insecta</taxon>
        <taxon>Pterygota</taxon>
        <taxon>Neoptera</taxon>
        <taxon>Paraneoptera</taxon>
        <taxon>Psocodea</taxon>
        <taxon>Troctomorpha</taxon>
        <taxon>Phthiraptera</taxon>
        <taxon>Anoplura</taxon>
        <taxon>Pediculidae</taxon>
        <taxon>Pediculus</taxon>
    </lineage>
</organism>
<dbReference type="FunFam" id="3.30.2160.10:FF:000010">
    <property type="entry name" value="E3 ubiquitin-protein ligase HERC2 isoform X2"/>
    <property type="match status" value="1"/>
</dbReference>
<dbReference type="Gene3D" id="2.60.120.260">
    <property type="entry name" value="Galactose-binding domain-like"/>
    <property type="match status" value="1"/>
</dbReference>
<evidence type="ECO:0000259" key="24">
    <source>
        <dbReference type="PROSITE" id="PS51284"/>
    </source>
</evidence>
<gene>
    <name evidence="27" type="primary">8231817</name>
    <name evidence="26" type="ORF">Phum_PHUM338390</name>
</gene>
<evidence type="ECO:0000256" key="12">
    <source>
        <dbReference type="ARBA" id="ARBA00022833"/>
    </source>
</evidence>
<dbReference type="EnsemblMetazoa" id="PHUM338390-RA">
    <property type="protein sequence ID" value="PHUM338390-PA"/>
    <property type="gene ID" value="PHUM338390"/>
</dbReference>
<dbReference type="GO" id="GO:0005814">
    <property type="term" value="C:centriole"/>
    <property type="evidence" value="ECO:0007669"/>
    <property type="project" value="UniProtKB-SubCell"/>
</dbReference>
<dbReference type="PROSITE" id="PS00626">
    <property type="entry name" value="RCC1_2"/>
    <property type="match status" value="1"/>
</dbReference>
<dbReference type="GO" id="GO:0016567">
    <property type="term" value="P:protein ubiquitination"/>
    <property type="evidence" value="ECO:0007669"/>
    <property type="project" value="UniProtKB-UniPathway"/>
</dbReference>
<feature type="repeat" description="RCC1" evidence="18">
    <location>
        <begin position="3143"/>
        <end position="3194"/>
    </location>
</feature>
<evidence type="ECO:0000259" key="25">
    <source>
        <dbReference type="PROSITE" id="PS51416"/>
    </source>
</evidence>
<keyword evidence="12" id="KW-0862">Zinc</keyword>
<dbReference type="FunFam" id="2.130.10.30:FF:000006">
    <property type="entry name" value="E3 ubiquitin-protein ligase HERC2 isoform X1"/>
    <property type="match status" value="1"/>
</dbReference>
<dbReference type="KEGG" id="phu:Phum_PHUM338390"/>
<dbReference type="PRINTS" id="PR00633">
    <property type="entry name" value="RCCNDNSATION"/>
</dbReference>
<feature type="region of interest" description="Disordered" evidence="19">
    <location>
        <begin position="1612"/>
        <end position="1647"/>
    </location>
</feature>
<evidence type="ECO:0000256" key="8">
    <source>
        <dbReference type="ARBA" id="ARBA00022723"/>
    </source>
</evidence>
<evidence type="ECO:0000256" key="9">
    <source>
        <dbReference type="ARBA" id="ARBA00022737"/>
    </source>
</evidence>
<dbReference type="InterPro" id="IPR036400">
    <property type="entry name" value="Cyt_B5-like_heme/steroid_sf"/>
</dbReference>
<dbReference type="InParanoid" id="E0VNN7"/>
<evidence type="ECO:0000313" key="27">
    <source>
        <dbReference type="EnsemblMetazoa" id="PHUM338390-PA"/>
    </source>
</evidence>
<feature type="active site" description="Glycyl thioester intermediate" evidence="16">
    <location>
        <position position="4769"/>
    </location>
</feature>
<feature type="domain" description="HECT" evidence="22">
    <location>
        <begin position="4474"/>
        <end position="4801"/>
    </location>
</feature>
<dbReference type="VEuPathDB" id="VectorBase:PHUM338390"/>
<feature type="repeat" description="RCC1" evidence="18">
    <location>
        <begin position="698"/>
        <end position="749"/>
    </location>
</feature>
<evidence type="ECO:0000313" key="26">
    <source>
        <dbReference type="EMBL" id="EEB14993.1"/>
    </source>
</evidence>
<feature type="region of interest" description="Disordered" evidence="19">
    <location>
        <begin position="1386"/>
        <end position="1414"/>
    </location>
</feature>
<comment type="subcellular location">
    <subcellularLocation>
        <location evidence="2">Cytoplasm</location>
        <location evidence="2">Cytoskeleton</location>
        <location evidence="2">Microtubule organizing center</location>
        <location evidence="2">Centrosome</location>
        <location evidence="2">Centriole</location>
    </subcellularLocation>
</comment>
<feature type="domain" description="DOC" evidence="24">
    <location>
        <begin position="2789"/>
        <end position="2966"/>
    </location>
</feature>
<sequence length="4834" mass="534021">MNLSEQFEFVLRTQSRLDGKWAKTDLQQCFNYDGLSLLWNDMIKDGELTGAFSDGILNSVGVTSKKGESGHFYCGLRVLTCLCCDGICGPQRGCNCSPCQKLDKDEASRIEIEARKPDPVQPQLESWIWGPQATKEQLENCISSLNLEQKLLCGNTAGSTLSAKRLLQRLVVFQRYFIALSRYYPSDHIKPPLEKLTIPVNSNISYQNVKAHDKATLGLARVGTTAVLNFSFAFLKRAWRSGEDADLCSEVLQESLEAMRSLPEATLFDESNVSPVWLEVVEKSTKFLQQVVLGDVNSGRISGEVPINDQHTALCLLLELAMQRGSLNHILNSVLLLLRLWDKGKYEVENRVLSSGTSAPLVPLLKRFQNLLSLKSDTSSYIFEEFSSSKVSPTECFLRYCQLPENEDVSVDLRQSAVIIMSYLDRLAAPYSPMPVFGKNQLNGTIYQEVMAWGWLSWSSCHDLGTSPQSCDSIRELGVKQIVCAERWLLILTLTGKVYIMYYSSETQCPEQIEGFDGKEISKLAAHADGKHSLALSCDGDVYSWGNGDGGRLGHGDNNSRDQPTKITELVGKNVIHISCGATYSAAVTSSGEVYTWGRGNYGRLGHGTSEDHTVPTLVVGLKDYFIVDIACGSGDAQTLAVTNTGLVFSWGDGGYGKLGTGGSDGSKTPKLIEKLQDIEVARVYCGSQFSLALTKSGSVYTWGKGDNHRLGHGSENHVRFPKLVEGLNGKCIKKVAVGSGHVLALTDDGEVYGWGRNDNGQVGETSETNVSEPTLLTLLQGKNIVDIDCGPNQSIAWSSSNTYSINLRVAFVVDICEETFCCLNQLLMVVSEGVCRSHDWPPPQDKECMTVACLNLLRLQLYALISHNIDPKCVGLNPGSSLLTSLRQQIMNLASKNGVVITIQSAAQAALQVGWSILLPTADERSKTLSSLLPSVGTDPSNVSSGQRFMTDLLVSTLMADEGLETALKAAIKGKCSVKKKKKLINDYLKVLYNKDKFFFSVELLNADKDKLNDSMEAMEDANQSKDPSNLEKNTSTIPLLQLIKQLLKNGCSSTLTKLQSLTGNGSELPGLNSMFNKEKSERSPSLNLLLRFQRLLICQIYPQSLEERSALDQNIIGAESLLRKYTYQLCSHALEILPLASSLASKNWKYRFLVLQILTTDVIDVLLPEFLTSLVLLQIEVPLLMYQVDWLQLFNSLLDSLDQFNRLIRDIEKEDSEDLSWPGIFDIQTYRSPTQLTQEDSMIIRECDLYNHNHDGGLWIVINGKVYDVQDFKSQALCDGDLLQRYAGKDATQAFTSVNHSLLAKGMMTSYLVGSFLEDENLEYEKSVIVSPLLDAERTLAYLLGLHSYWLTESTPLQEPEEEAKEWLNASFLTGGLQILLPPNPYEEEKGEARSATSTPGNTPTEEPKQHINGLGRFKIDPVMSFLQALAEYRISDSQVDALINIIDRYCKQQHFMAHVDFSMEHPVEEVGRLLTAILIKHLQLGQIVLSLVESELRKEVIKEIPKKFSEVIKIVHNAKWNLIKMRQEKNCSYKEVATPMLDKCRFLLYDVRAATSHEINALKRLQLLHTLPPWKRNVKKIMSDIRDRKNMVSSKPEDIVNTSIQNQKENDAKKKFKESDLEGDKDTCVEDESSCGDNDLADESSESIKDIENSNIKYPSSIFLETCDKNYINLRSDDSNTLATSIVEFIMQEDCPNVEILKKSMYCQMERVEIRLSGLKMISNLLQKTHLVASVKYALLNGWLGNYHKRKMTTFKPIHFLDNIQLVTPYYKAQVTLAQSKISSWVIDMLRQFVIFSDNNRKSNGFGEKGILKDSLIGWTKRVSWIRFVLSLIAILTRTYKGTEISFVINSGVLSLLQTLLKQVFQKSVLEPKKEHKITEEYVIYEDSAEKSKGAGTAVSGPELANKLKIGTRVTRGADWKWGDQDGPPNGVGRVVGELGVDGWVRVQWDNGSTNSYRMGKEGKYDLKLVEPTPVDAETDSDEESTAQLETSLSEIRPEKILKEATINFLINLSLCCGIEADNVQTSSIKLLTGLLRHIIYHGNKTPESSNQTVFFCQMQQSKWANLGFVRAIACCKSMAVAFTSPAWLNLLLAMAGKQDHSLAVNLPLQILALRMLKTVLPYWNTDAAAKMNFLDKLFHLMGVTILTCREDGSLQKDSKLLKPRVPLTATYSSTIGEECVLLLRTLHSLPGWDNCLNKFLLSKLGLAGELLTNSPLLNIQVGFKKKFFGDNSIKIHSEVIAALSMIGGIDSRLRIGGLVTSDLMEGQGTVCRISQSGKLVVQLNDSLNQKKLSIGNCKSFPQLQFDLERMPINESSLDMWGNLLAYTTTNISDNRHARSVPAFVNSTLLRSQQHQLAAIKACRQLFRHQRILRKILKQPSVEMVLTLEALNEGEDVETSSEQFLLQRMMLKATQPSPLKAIFCKEELEVAALNISQHLASEMINKGNRESETATPASECSLPSLISSSNKLHNSKKKPRTPSPFLTPLVEQITEMGFSRRGVEFAIRALSANGVDPTAERLVAWLLENPNVPLSTSDTISSFDGLSDTDSMSDDIDEGNVSYNDRGVTSPSFNLRSDFLSNDEYALYIRDNIALGMIVRCCKTYEEVHEGDIGRVLKIDREELHDLNVRVDWQQKGSPYWVRFIHIELVGFPSSLPPPPTIKIGDKVKVKSCVIAPRYKWGSVDHNSVGIVTSISSNSRDLKVDFPQQSNWTGLISEMEIVQSCHEGIHCYGCQMYPLIGPRFKCKACENFNYCENCFYTKKNHRHGFMRITEPGNAAVFAGKPGKYHHAKQLESTPVADEVGIIDDWARCIKTLTVSSRENWAHRLLDESGLFWESCGPKEKHWIRLEMHQDILIKSLKILLDPLDNSYMPSLIIVYGGDTFSSLIELATINIRNTDTLVTLLSDVKEFYSCIEIAIKQCWNGGINCKIHSLLITGKKRLVNDELPLNVSFLATDYEEIPEVKTLSETSSHSKLWSDSPTKVFVWGLNDKDQLGGLKGSKVKVPVYSESLTALKPIHIAGGSKSLFIVSYDGKLYACGEGTNGRLGLGHSNNVATPCQLTSLNQYVIKKVAVHSGGKHAMALTLDGKVFSWGEGEDGKLGHDNRLSLDRPKMIEALKSKRIRDIACGSSHSAAISSTGELFTWGLGEYGRLGHGDNLTQLRPKLVKALLGHHIVQVACGSRDAQTLALSAEGLVFSWGDGDFGKLGRGGSEGCDIPHNIERLNGLGVCMIECGAQFSLALTKFGQVYTWGKGDYFRLGHGSDQHVRKPTLVESLSEKKIVHVAVGALHCLCATDQGQVYAWGDNDHGQQGNGTILVNRKPSLVLNLEGVRVNRVACGSSHSIAWTTSDTHAPNMTEPVLFTALKDPLGALCLKTDSVVNEEEESKQNSSASASNSYHSTLSQLVLPLASNVAKQQALQHILVALQILHARECVVAALSSHSSNVTSPPHINLKYSANSPVEDGSNSSAIQISQGGGEALANANEAIPSSSRVSPESEIENPVMIFQSLTSSASLSSKSSKLSASAMSVIAATVTSHAQVIGTTEPNDPSIPVLDDFSCLLNQNDARVLVDFLKLAVAGRAGPNAKETISNVLIAMAASSSAVSDMLLELCVTELEDVAMNTHSFQSKLQPVTQESSHPYINGVSLTGHVKIPGAEALHVEFDKQCSTELRHDPLVIIDGSGKTASVRSGREWSDWSSELLIKGDELRWKFTTDGSVNGWGWRFTVYPIAEPKICKELGSDRAVLSQPSMELAMCLLDSRLGLSTNRNLIARLAAALAACAQLSTLLASQRIWALQGLRRLMSSGLSKLIAVHTIDSENRDSALSTLLKGLPQALLRQYEYEEPLVKNGRHLMHSSFFKVLVALACDLGLDSFSHSSENHHKWCWFRRYCIASRVASSLINRNSLPQNFCLEVKKKIAEMIPDDETIQCHHEDHALFKQEQDRQLLLWLNRKPEDWTLTWGGSGTIYGWGHNHRGQLGGVEGPKVKIPTSCEALSALRPVQLVGGEQTLLAVTSDGKVYATGYGAGGRLGLGGTDTILTPTLLESIQHIFIKKVAVNSGGKHCLALSTDGKVYSWGEGDDGKLGHGNKNGCDHPQLIDALQGKEIVDIACGGAHSAAVTAGGEIYTWGKGRYGRLGHGDSEDQMKPKLVETLIGFKVIDIACGSGDAQTLCITDDDNVWSWGDGDYGKLGRGGSDGCKIPMKIESLAGLGVVKVECGSQFSVALTRSGSVYTWGKGDYHRLGHGSDEHVRHPKKIAALQGKKIICIATGSLHCVACSDLGEVFTWGDNDEGQLGDGTMNAIHRPRLVVTLQGKNINRVACGSAHSLAWSTNKSTSATHLPVDAPMEYDLVRDISLPTLRNRLVLLHHFSELVSPNVAMFPMEGEGSLDQLRDILVYSVKEATFRKVIQTTMVRDKQHGPVIELNRIQVKRSRSKGGLAGPDGMKSVFGQMVNKMSLLTQESLFLPHRVWKVKFVGESVDDCGGGYSESIAEMCDELQNGSLPLLIVTPNGRDDTGTNRDCFLLNPNAKTTHHLQMFKFLGILMGIAIRTGSPLSLNLAEPVWKQLAGMTLTPADLTEIDRDYVPGLLCIRDMDPSEKVFQTLEMPFSTPSASGVDVPLSTRYRYVTIDNRQEYVRLALNCRLHEFDKQIAAVREGMAKVIPVPLLSLFSGYELETMVCGSQDIPLNLLKSVATYKGIDATAPLVQWFWEIMEDFTNQERSLFLRFAWGRTRLPRTIADFRGRDFVLQVLDTYNPPDHFLPESYTCFFLLKMPRYSCKSVLQQKLKYAINFCKSLETDEYARVAIPGNAIVSTSSDSDDMESIASDGPISV</sequence>
<dbReference type="SMART" id="SM01337">
    <property type="entry name" value="APC10"/>
    <property type="match status" value="1"/>
</dbReference>
<dbReference type="PROSITE" id="PS50030">
    <property type="entry name" value="UBA"/>
    <property type="match status" value="1"/>
</dbReference>
<dbReference type="Proteomes" id="UP000009046">
    <property type="component" value="Unassembled WGS sequence"/>
</dbReference>